<proteinExistence type="predicted"/>
<evidence type="ECO:0000313" key="2">
    <source>
        <dbReference type="Proteomes" id="UP000315400"/>
    </source>
</evidence>
<gene>
    <name evidence="1" type="ORF">FKY71_09480</name>
</gene>
<dbReference type="EMBL" id="VIFK01000076">
    <property type="protein sequence ID" value="TQE99273.1"/>
    <property type="molecule type" value="Genomic_DNA"/>
</dbReference>
<reference evidence="1 2" key="1">
    <citation type="submission" date="2019-06" db="EMBL/GenBank/DDBJ databases">
        <title>Metagenome assembled Genome of Spiribacter salinus SL48-SHIP from the microbial mat of Salt Lake 48 (Novosibirsk region, Russia).</title>
        <authorList>
            <person name="Shipova A."/>
            <person name="Rozanov A.S."/>
            <person name="Bryanskaya A.V."/>
            <person name="Peltek S.E."/>
        </authorList>
    </citation>
    <scope>NUCLEOTIDE SEQUENCE [LARGE SCALE GENOMIC DNA]</scope>
    <source>
        <strain evidence="1">SL48-SHIP-2</strain>
    </source>
</reference>
<evidence type="ECO:0000313" key="1">
    <source>
        <dbReference type="EMBL" id="TQE99273.1"/>
    </source>
</evidence>
<protein>
    <submittedName>
        <fullName evidence="1">DUF2288 domain-containing protein</fullName>
    </submittedName>
</protein>
<dbReference type="Proteomes" id="UP000315400">
    <property type="component" value="Unassembled WGS sequence"/>
</dbReference>
<sequence>MDEDNLPLETRLNTETGRITWGELERHFARGVVVRVQPELDLVEVAAAFVRDDEPAVMAWMTARQVWRASAEDARDWHDRDPALWAVVAAPWVLVQEPASAPSA</sequence>
<organism evidence="1 2">
    <name type="scientific">Spiribacter salinus</name>
    <dbReference type="NCBI Taxonomy" id="1335746"/>
    <lineage>
        <taxon>Bacteria</taxon>
        <taxon>Pseudomonadati</taxon>
        <taxon>Pseudomonadota</taxon>
        <taxon>Gammaproteobacteria</taxon>
        <taxon>Chromatiales</taxon>
        <taxon>Ectothiorhodospiraceae</taxon>
        <taxon>Spiribacter</taxon>
    </lineage>
</organism>
<accession>A0A540VSY3</accession>
<dbReference type="InterPro" id="IPR018741">
    <property type="entry name" value="DUF2288"/>
</dbReference>
<comment type="caution">
    <text evidence="1">The sequence shown here is derived from an EMBL/GenBank/DDBJ whole genome shotgun (WGS) entry which is preliminary data.</text>
</comment>
<dbReference type="Pfam" id="PF10052">
    <property type="entry name" value="DUF2288"/>
    <property type="match status" value="1"/>
</dbReference>
<name>A0A540VSY3_9GAMM</name>
<dbReference type="AlphaFoldDB" id="A0A540VSY3"/>